<dbReference type="Gene3D" id="3.40.50.2000">
    <property type="entry name" value="Glycogen Phosphorylase B"/>
    <property type="match status" value="2"/>
</dbReference>
<gene>
    <name evidence="3" type="ORF">SM757_22740</name>
</gene>
<evidence type="ECO:0000313" key="4">
    <source>
        <dbReference type="Proteomes" id="UP001293718"/>
    </source>
</evidence>
<proteinExistence type="predicted"/>
<evidence type="ECO:0000259" key="2">
    <source>
        <dbReference type="Pfam" id="PF13439"/>
    </source>
</evidence>
<reference evidence="3 4" key="1">
    <citation type="submission" date="2023-11" db="EMBL/GenBank/DDBJ databases">
        <title>Draft genome of Azohydromonas lata strain H1 (DSM1123), a polyhydroxyalkanoate producer.</title>
        <authorList>
            <person name="Traversa D."/>
            <person name="D'Addabbo P."/>
            <person name="Pazzani C."/>
            <person name="Manzari C."/>
            <person name="Chiara M."/>
            <person name="Scrascia M."/>
        </authorList>
    </citation>
    <scope>NUCLEOTIDE SEQUENCE [LARGE SCALE GENOMIC DNA]</scope>
    <source>
        <strain evidence="3 4">H1</strain>
    </source>
</reference>
<dbReference type="RefSeq" id="WP_322467148.1">
    <property type="nucleotide sequence ID" value="NZ_JAXOJX010000043.1"/>
</dbReference>
<dbReference type="InterPro" id="IPR028098">
    <property type="entry name" value="Glyco_trans_4-like_N"/>
</dbReference>
<dbReference type="Proteomes" id="UP001293718">
    <property type="component" value="Unassembled WGS sequence"/>
</dbReference>
<keyword evidence="4" id="KW-1185">Reference proteome</keyword>
<evidence type="ECO:0000259" key="1">
    <source>
        <dbReference type="Pfam" id="PF00534"/>
    </source>
</evidence>
<dbReference type="Pfam" id="PF13439">
    <property type="entry name" value="Glyco_transf_4"/>
    <property type="match status" value="1"/>
</dbReference>
<dbReference type="Pfam" id="PF00534">
    <property type="entry name" value="Glycos_transf_1"/>
    <property type="match status" value="1"/>
</dbReference>
<dbReference type="PANTHER" id="PTHR45947:SF3">
    <property type="entry name" value="SULFOQUINOVOSYL TRANSFERASE SQD2"/>
    <property type="match status" value="1"/>
</dbReference>
<organism evidence="3 4">
    <name type="scientific">Azohydromonas lata</name>
    <dbReference type="NCBI Taxonomy" id="45677"/>
    <lineage>
        <taxon>Bacteria</taxon>
        <taxon>Pseudomonadati</taxon>
        <taxon>Pseudomonadota</taxon>
        <taxon>Betaproteobacteria</taxon>
        <taxon>Burkholderiales</taxon>
        <taxon>Sphaerotilaceae</taxon>
        <taxon>Azohydromonas</taxon>
    </lineage>
</organism>
<dbReference type="InterPro" id="IPR001296">
    <property type="entry name" value="Glyco_trans_1"/>
</dbReference>
<dbReference type="PANTHER" id="PTHR45947">
    <property type="entry name" value="SULFOQUINOVOSYL TRANSFERASE SQD2"/>
    <property type="match status" value="1"/>
</dbReference>
<dbReference type="SUPFAM" id="SSF53756">
    <property type="entry name" value="UDP-Glycosyltransferase/glycogen phosphorylase"/>
    <property type="match status" value="1"/>
</dbReference>
<dbReference type="EMBL" id="JAXOJX010000043">
    <property type="protein sequence ID" value="MDZ5459401.1"/>
    <property type="molecule type" value="Genomic_DNA"/>
</dbReference>
<accession>A0ABU5IKJ2</accession>
<dbReference type="InterPro" id="IPR017522">
    <property type="entry name" value="Sugar_tfrase_PEP-CTERM_Stp2"/>
</dbReference>
<dbReference type="NCBIfam" id="TIGR03088">
    <property type="entry name" value="stp2"/>
    <property type="match status" value="1"/>
</dbReference>
<evidence type="ECO:0000313" key="3">
    <source>
        <dbReference type="EMBL" id="MDZ5459401.1"/>
    </source>
</evidence>
<dbReference type="InterPro" id="IPR050194">
    <property type="entry name" value="Glycosyltransferase_grp1"/>
</dbReference>
<feature type="domain" description="Glycosyl transferase family 1" evidence="1">
    <location>
        <begin position="213"/>
        <end position="370"/>
    </location>
</feature>
<comment type="caution">
    <text evidence="3">The sequence shown here is derived from an EMBL/GenBank/DDBJ whole genome shotgun (WGS) entry which is preliminary data.</text>
</comment>
<protein>
    <submittedName>
        <fullName evidence="3">TIGR03088 family PEP-CTERM/XrtA system glycosyltransferase</fullName>
    </submittedName>
</protein>
<name>A0ABU5IKJ2_9BURK</name>
<sequence length="397" mass="43996">MTDVHALERTDLRPQGAVRPLVLHVVYRFDTGGLENGIVNLINHMPLQAYRHAVLSLTAVTDFSRRVQRKDVSFIALQKGPGHAIGLYPRMYRLFRELRPAVVHTNNIAALECAVPAWAAGVPLRIHSEHGWDVSDLHGSNPRYQKVRRLYRPFVSHFVAVASDIQRYLVEKVRVPQGRVSLIHNAVDTVRFHPVEGEQPTPIPGCPFSAQRHWLVGTVGRMQEVKDQLNLVRAFAHALREQPALRERMRLVMVGDGPLRAQAQALLQELGLADLAWLPGERSDVPQVMRGLHCFTLPSKAEGLSYTLLEAMASGLPAVVTAVGANPELIANGVTGETVPPNDPQALGSALARVAGDPGQARRMGRTGRLRVEKDYGQQAMVADYQCLYDRHRARSN</sequence>
<feature type="domain" description="Glycosyltransferase subfamily 4-like N-terminal" evidence="2">
    <location>
        <begin position="32"/>
        <end position="190"/>
    </location>
</feature>